<organism evidence="5 6">
    <name type="scientific">Kaistia nematophila</name>
    <dbReference type="NCBI Taxonomy" id="2994654"/>
    <lineage>
        <taxon>Bacteria</taxon>
        <taxon>Pseudomonadati</taxon>
        <taxon>Pseudomonadota</taxon>
        <taxon>Alphaproteobacteria</taxon>
        <taxon>Hyphomicrobiales</taxon>
        <taxon>Kaistiaceae</taxon>
        <taxon>Kaistia</taxon>
    </lineage>
</organism>
<feature type="domain" description="D-isomer specific 2-hydroxyacid dehydrogenase NAD-binding" evidence="4">
    <location>
        <begin position="108"/>
        <end position="284"/>
    </location>
</feature>
<evidence type="ECO:0000259" key="4">
    <source>
        <dbReference type="Pfam" id="PF02826"/>
    </source>
</evidence>
<evidence type="ECO:0000313" key="6">
    <source>
        <dbReference type="Proteomes" id="UP001144805"/>
    </source>
</evidence>
<dbReference type="GO" id="GO:0051287">
    <property type="term" value="F:NAD binding"/>
    <property type="evidence" value="ECO:0007669"/>
    <property type="project" value="InterPro"/>
</dbReference>
<name>A0A9X3E7Y6_9HYPH</name>
<gene>
    <name evidence="5" type="ORF">OSH07_18495</name>
</gene>
<dbReference type="InterPro" id="IPR050857">
    <property type="entry name" value="D-2-hydroxyacid_DH"/>
</dbReference>
<dbReference type="InterPro" id="IPR036291">
    <property type="entry name" value="NAD(P)-bd_dom_sf"/>
</dbReference>
<keyword evidence="3" id="KW-0520">NAD</keyword>
<evidence type="ECO:0000256" key="3">
    <source>
        <dbReference type="ARBA" id="ARBA00023027"/>
    </source>
</evidence>
<dbReference type="SUPFAM" id="SSF51735">
    <property type="entry name" value="NAD(P)-binding Rossmann-fold domains"/>
    <property type="match status" value="1"/>
</dbReference>
<dbReference type="PANTHER" id="PTHR42789">
    <property type="entry name" value="D-ISOMER SPECIFIC 2-HYDROXYACID DEHYDROGENASE FAMILY PROTEIN (AFU_ORTHOLOGUE AFUA_6G10090)"/>
    <property type="match status" value="1"/>
</dbReference>
<dbReference type="SUPFAM" id="SSF52283">
    <property type="entry name" value="Formate/glycerate dehydrogenase catalytic domain-like"/>
    <property type="match status" value="1"/>
</dbReference>
<evidence type="ECO:0000256" key="2">
    <source>
        <dbReference type="ARBA" id="ARBA00023002"/>
    </source>
</evidence>
<reference evidence="5" key="1">
    <citation type="submission" date="2022-11" db="EMBL/GenBank/DDBJ databases">
        <title>Biodiversity and phylogenetic relationships of bacteria.</title>
        <authorList>
            <person name="Machado R.A.R."/>
            <person name="Bhat A."/>
            <person name="Loulou A."/>
            <person name="Kallel S."/>
        </authorList>
    </citation>
    <scope>NUCLEOTIDE SEQUENCE</scope>
    <source>
        <strain evidence="5">K-TC2</strain>
    </source>
</reference>
<dbReference type="Gene3D" id="3.40.50.720">
    <property type="entry name" value="NAD(P)-binding Rossmann-like Domain"/>
    <property type="match status" value="2"/>
</dbReference>
<dbReference type="Pfam" id="PF02826">
    <property type="entry name" value="2-Hacid_dh_C"/>
    <property type="match status" value="1"/>
</dbReference>
<evidence type="ECO:0000256" key="1">
    <source>
        <dbReference type="ARBA" id="ARBA00005854"/>
    </source>
</evidence>
<protein>
    <submittedName>
        <fullName evidence="5">3-phosphoglycerate dehydrogenase</fullName>
    </submittedName>
</protein>
<dbReference type="Proteomes" id="UP001144805">
    <property type="component" value="Unassembled WGS sequence"/>
</dbReference>
<accession>A0A9X3E7Y6</accession>
<dbReference type="InterPro" id="IPR006140">
    <property type="entry name" value="D-isomer_DH_NAD-bd"/>
</dbReference>
<comment type="caution">
    <text evidence="5">The sequence shown here is derived from an EMBL/GenBank/DDBJ whole genome shotgun (WGS) entry which is preliminary data.</text>
</comment>
<comment type="similarity">
    <text evidence="1">Belongs to the D-isomer specific 2-hydroxyacid dehydrogenase family.</text>
</comment>
<keyword evidence="6" id="KW-1185">Reference proteome</keyword>
<keyword evidence="2" id="KW-0560">Oxidoreductase</keyword>
<evidence type="ECO:0000313" key="5">
    <source>
        <dbReference type="EMBL" id="MCX5571198.1"/>
    </source>
</evidence>
<sequence>MVDIVISEFIHKNAVADLSRDFEVHYEPTLGSDLTGLSRLVRQARALIIRDRTVVDVPLIAKALHLRVIGQVGPVSDNIDMLSCEARGVAIVRAPDMIADAIGEYVVASAMMLTRGAFFATRDVMQGKWPRGHLVGREIGGRTLGLVGLDFGARAAALRARALGMRVISWDPFLKPAHPVWNEVERVDFEDLLGDSDVVSVHLPARPEFVGRIGTAALARMKSGAVVIAVGGGGVVDEAAVANMLAIGRLRGAAFDGFEIEPLNSEAGSIFAAVPNLILTPRIADLTLESHLRSSAAIVAKVRGALGP</sequence>
<proteinExistence type="inferred from homology"/>
<dbReference type="RefSeq" id="WP_266340165.1">
    <property type="nucleotide sequence ID" value="NZ_JAPKNK010000009.1"/>
</dbReference>
<dbReference type="EMBL" id="JAPKNK010000009">
    <property type="protein sequence ID" value="MCX5571198.1"/>
    <property type="molecule type" value="Genomic_DNA"/>
</dbReference>
<dbReference type="GO" id="GO:0016616">
    <property type="term" value="F:oxidoreductase activity, acting on the CH-OH group of donors, NAD or NADP as acceptor"/>
    <property type="evidence" value="ECO:0007669"/>
    <property type="project" value="InterPro"/>
</dbReference>
<dbReference type="PANTHER" id="PTHR42789:SF1">
    <property type="entry name" value="D-ISOMER SPECIFIC 2-HYDROXYACID DEHYDROGENASE FAMILY PROTEIN (AFU_ORTHOLOGUE AFUA_6G10090)"/>
    <property type="match status" value="1"/>
</dbReference>
<dbReference type="AlphaFoldDB" id="A0A9X3E7Y6"/>